<dbReference type="SUPFAM" id="SSF48295">
    <property type="entry name" value="TrpR-like"/>
    <property type="match status" value="1"/>
</dbReference>
<dbReference type="GO" id="GO:0004803">
    <property type="term" value="F:transposase activity"/>
    <property type="evidence" value="ECO:0007669"/>
    <property type="project" value="InterPro"/>
</dbReference>
<dbReference type="Proteomes" id="UP000193136">
    <property type="component" value="Unassembled WGS sequence"/>
</dbReference>
<evidence type="ECO:0000259" key="1">
    <source>
        <dbReference type="SMART" id="SM01321"/>
    </source>
</evidence>
<protein>
    <recommendedName>
        <fullName evidence="1">Transposase IS200-like domain-containing protein</fullName>
    </recommendedName>
</protein>
<dbReference type="InterPro" id="IPR010921">
    <property type="entry name" value="Trp_repressor/repl_initiator"/>
</dbReference>
<dbReference type="Pfam" id="PF01797">
    <property type="entry name" value="Y1_Tnp"/>
    <property type="match status" value="1"/>
</dbReference>
<dbReference type="STRING" id="1969733.B5V00_04320"/>
<dbReference type="PANTHER" id="PTHR34322:SF2">
    <property type="entry name" value="TRANSPOSASE IS200-LIKE DOMAIN-CONTAINING PROTEIN"/>
    <property type="match status" value="1"/>
</dbReference>
<dbReference type="InterPro" id="IPR036515">
    <property type="entry name" value="Transposase_17_sf"/>
</dbReference>
<accession>A0A1X0YBF8</accession>
<dbReference type="RefSeq" id="WP_085009529.1">
    <property type="nucleotide sequence ID" value="NZ_NAAD01000003.1"/>
</dbReference>
<name>A0A1X0YBF8_9BACT</name>
<dbReference type="AlphaFoldDB" id="A0A1X0YBF8"/>
<dbReference type="GO" id="GO:0043565">
    <property type="term" value="F:sequence-specific DNA binding"/>
    <property type="evidence" value="ECO:0007669"/>
    <property type="project" value="InterPro"/>
</dbReference>
<evidence type="ECO:0000313" key="3">
    <source>
        <dbReference type="Proteomes" id="UP000193136"/>
    </source>
</evidence>
<dbReference type="PANTHER" id="PTHR34322">
    <property type="entry name" value="TRANSPOSASE, Y1_TNP DOMAIN-CONTAINING"/>
    <property type="match status" value="1"/>
</dbReference>
<sequence length="332" mass="37666">MPRQSRIDIPGLLQHVIFRGVNRSDIFLADEDRQDFVRRLDFLLQETETRCYAWALLGNHVHLLLLPTRRPLAQLMRRLLTGYAVTFNLRHQRSGHLFQNRYKSIVCDQNAYLLELVRYIHLNPIRAGIVDDLDSLAEYRWCGHRQLLGRQEPSLLHSTDEILGLFAERRARARAGYIDFLQDGLQNGKEIRLSRGGRKTSLALNDNLHEDDLFDDRILGGGDFVAATLAATEQPCPGEQALDKLLHTVAIHCQLAPEDLTLPSKQPAIVHAKALLCHIATRLYRIKGVDIGRRLALSPSAVSKAALRGRAIYAKEQQLQKQLTVDTSTMLH</sequence>
<proteinExistence type="predicted"/>
<evidence type="ECO:0000313" key="2">
    <source>
        <dbReference type="EMBL" id="ORJ62515.1"/>
    </source>
</evidence>
<reference evidence="2 3" key="1">
    <citation type="submission" date="2017-03" db="EMBL/GenBank/DDBJ databases">
        <title>Genome sequence of Geothermobacter sp. EPR-M, Deep-Sea Iron Reducer.</title>
        <authorList>
            <person name="Tully B."/>
            <person name="Savalia P."/>
            <person name="Abuyen K."/>
            <person name="Baughan C."/>
            <person name="Romero E."/>
            <person name="Ronkowski C."/>
            <person name="Torres B."/>
            <person name="Tremblay J."/>
            <person name="Trujillo A."/>
            <person name="Tyler M."/>
            <person name="Perez-Rodriguez I."/>
            <person name="Amend J."/>
        </authorList>
    </citation>
    <scope>NUCLEOTIDE SEQUENCE [LARGE SCALE GENOMIC DNA]</scope>
    <source>
        <strain evidence="2 3">EPR-M</strain>
    </source>
</reference>
<feature type="domain" description="Transposase IS200-like" evidence="1">
    <location>
        <begin position="9"/>
        <end position="123"/>
    </location>
</feature>
<gene>
    <name evidence="2" type="ORF">B5V00_04320</name>
</gene>
<organism evidence="2 3">
    <name type="scientific">Geothermobacter hydrogeniphilus</name>
    <dbReference type="NCBI Taxonomy" id="1969733"/>
    <lineage>
        <taxon>Bacteria</taxon>
        <taxon>Pseudomonadati</taxon>
        <taxon>Thermodesulfobacteriota</taxon>
        <taxon>Desulfuromonadia</taxon>
        <taxon>Desulfuromonadales</taxon>
        <taxon>Geothermobacteraceae</taxon>
        <taxon>Geothermobacter</taxon>
    </lineage>
</organism>
<dbReference type="OrthoDB" id="9800147at2"/>
<keyword evidence="3" id="KW-1185">Reference proteome</keyword>
<dbReference type="Gene3D" id="3.30.70.1290">
    <property type="entry name" value="Transposase IS200-like"/>
    <property type="match status" value="1"/>
</dbReference>
<dbReference type="SUPFAM" id="SSF143422">
    <property type="entry name" value="Transposase IS200-like"/>
    <property type="match status" value="1"/>
</dbReference>
<dbReference type="GO" id="GO:0006313">
    <property type="term" value="P:DNA transposition"/>
    <property type="evidence" value="ECO:0007669"/>
    <property type="project" value="InterPro"/>
</dbReference>
<dbReference type="InterPro" id="IPR002686">
    <property type="entry name" value="Transposase_17"/>
</dbReference>
<dbReference type="EMBL" id="NAAD01000003">
    <property type="protein sequence ID" value="ORJ62515.1"/>
    <property type="molecule type" value="Genomic_DNA"/>
</dbReference>
<comment type="caution">
    <text evidence="2">The sequence shown here is derived from an EMBL/GenBank/DDBJ whole genome shotgun (WGS) entry which is preliminary data.</text>
</comment>
<dbReference type="SMART" id="SM01321">
    <property type="entry name" value="Y1_Tnp"/>
    <property type="match status" value="1"/>
</dbReference>